<evidence type="ECO:0000256" key="1">
    <source>
        <dbReference type="SAM" id="Phobius"/>
    </source>
</evidence>
<reference evidence="2 3" key="1">
    <citation type="submission" date="2019-03" db="EMBL/GenBank/DDBJ databases">
        <title>Subsurface microbial communities from deep shales in Ohio and West Virginia, USA.</title>
        <authorList>
            <person name="Wrighton K."/>
        </authorList>
    </citation>
    <scope>NUCLEOTIDE SEQUENCE [LARGE SCALE GENOMIC DNA]</scope>
    <source>
        <strain evidence="2 3">MSL 6dP</strain>
    </source>
</reference>
<comment type="caution">
    <text evidence="2">The sequence shown here is derived from an EMBL/GenBank/DDBJ whole genome shotgun (WGS) entry which is preliminary data.</text>
</comment>
<dbReference type="AlphaFoldDB" id="A0A4R8HG39"/>
<dbReference type="InterPro" id="IPR032820">
    <property type="entry name" value="ATPase_put"/>
</dbReference>
<accession>A0A4R8HG39</accession>
<dbReference type="Pfam" id="PF09527">
    <property type="entry name" value="ATPase_gene1"/>
    <property type="match status" value="1"/>
</dbReference>
<organism evidence="2 3">
    <name type="scientific">Orenia marismortui</name>
    <dbReference type="NCBI Taxonomy" id="46469"/>
    <lineage>
        <taxon>Bacteria</taxon>
        <taxon>Bacillati</taxon>
        <taxon>Bacillota</taxon>
        <taxon>Clostridia</taxon>
        <taxon>Halanaerobiales</taxon>
        <taxon>Halobacteroidaceae</taxon>
        <taxon>Orenia</taxon>
    </lineage>
</organism>
<keyword evidence="1" id="KW-0812">Transmembrane</keyword>
<protein>
    <submittedName>
        <fullName evidence="2">Putative F0F1-ATPase subunit (Ca2+/Mg2+ transporter)</fullName>
    </submittedName>
</protein>
<proteinExistence type="predicted"/>
<dbReference type="RefSeq" id="WP_018248202.1">
    <property type="nucleotide sequence ID" value="NZ_SOEG01000001.1"/>
</dbReference>
<evidence type="ECO:0000313" key="3">
    <source>
        <dbReference type="Proteomes" id="UP000295832"/>
    </source>
</evidence>
<keyword evidence="1" id="KW-0472">Membrane</keyword>
<dbReference type="Proteomes" id="UP000295832">
    <property type="component" value="Unassembled WGS sequence"/>
</dbReference>
<keyword evidence="1" id="KW-1133">Transmembrane helix</keyword>
<evidence type="ECO:0000313" key="2">
    <source>
        <dbReference type="EMBL" id="TDX59165.1"/>
    </source>
</evidence>
<gene>
    <name evidence="2" type="ORF">C7959_10152</name>
</gene>
<feature type="transmembrane region" description="Helical" evidence="1">
    <location>
        <begin position="43"/>
        <end position="62"/>
    </location>
</feature>
<dbReference type="EMBL" id="SOEG01000001">
    <property type="protein sequence ID" value="TDX59165.1"/>
    <property type="molecule type" value="Genomic_DNA"/>
</dbReference>
<feature type="transmembrane region" description="Helical" evidence="1">
    <location>
        <begin position="7"/>
        <end position="31"/>
    </location>
</feature>
<dbReference type="STRING" id="926561.GCA_000379025_01004"/>
<name>A0A4R8HG39_9FIRM</name>
<sequence>MKDNIGVLKALSLLSQIGISIIVPIIFGVWFGNKLDQWLGTNIIFLAIFTILGVLTGFRSAYRLVLAGQEDRKG</sequence>
<keyword evidence="3" id="KW-1185">Reference proteome</keyword>